<gene>
    <name evidence="2" type="ORF">QBC41DRAFT_141251</name>
</gene>
<keyword evidence="1" id="KW-0812">Transmembrane</keyword>
<dbReference type="PROSITE" id="PS51257">
    <property type="entry name" value="PROKAR_LIPOPROTEIN"/>
    <property type="match status" value="1"/>
</dbReference>
<reference evidence="2" key="1">
    <citation type="submission" date="2023-06" db="EMBL/GenBank/DDBJ databases">
        <title>Genome-scale phylogeny and comparative genomics of the fungal order Sordariales.</title>
        <authorList>
            <consortium name="Lawrence Berkeley National Laboratory"/>
            <person name="Hensen N."/>
            <person name="Bonometti L."/>
            <person name="Westerberg I."/>
            <person name="Brannstrom I.O."/>
            <person name="Guillou S."/>
            <person name="Cros-Aarteil S."/>
            <person name="Calhoun S."/>
            <person name="Haridas S."/>
            <person name="Kuo A."/>
            <person name="Mondo S."/>
            <person name="Pangilinan J."/>
            <person name="Riley R."/>
            <person name="Labutti K."/>
            <person name="Andreopoulos B."/>
            <person name="Lipzen A."/>
            <person name="Chen C."/>
            <person name="Yanf M."/>
            <person name="Daum C."/>
            <person name="Ng V."/>
            <person name="Clum A."/>
            <person name="Steindorff A."/>
            <person name="Ohm R."/>
            <person name="Martin F."/>
            <person name="Silar P."/>
            <person name="Natvig D."/>
            <person name="Lalanne C."/>
            <person name="Gautier V."/>
            <person name="Ament-Velasquez S.L."/>
            <person name="Kruys A."/>
            <person name="Hutchinson M.I."/>
            <person name="Powell A.J."/>
            <person name="Barry K."/>
            <person name="Miller A.N."/>
            <person name="Grigoriev I.V."/>
            <person name="Debuchy R."/>
            <person name="Gladieux P."/>
            <person name="Thoren M.H."/>
            <person name="Johannesson H."/>
        </authorList>
    </citation>
    <scope>NUCLEOTIDE SEQUENCE</scope>
    <source>
        <strain evidence="2">CBS 307.81</strain>
    </source>
</reference>
<organism evidence="2 3">
    <name type="scientific">Cercophora samala</name>
    <dbReference type="NCBI Taxonomy" id="330535"/>
    <lineage>
        <taxon>Eukaryota</taxon>
        <taxon>Fungi</taxon>
        <taxon>Dikarya</taxon>
        <taxon>Ascomycota</taxon>
        <taxon>Pezizomycotina</taxon>
        <taxon>Sordariomycetes</taxon>
        <taxon>Sordariomycetidae</taxon>
        <taxon>Sordariales</taxon>
        <taxon>Lasiosphaeriaceae</taxon>
        <taxon>Cercophora</taxon>
    </lineage>
</organism>
<comment type="caution">
    <text evidence="2">The sequence shown here is derived from an EMBL/GenBank/DDBJ whole genome shotgun (WGS) entry which is preliminary data.</text>
</comment>
<evidence type="ECO:0000313" key="3">
    <source>
        <dbReference type="Proteomes" id="UP001174997"/>
    </source>
</evidence>
<protein>
    <submittedName>
        <fullName evidence="2">Uncharacterized protein</fullName>
    </submittedName>
</protein>
<dbReference type="Proteomes" id="UP001174997">
    <property type="component" value="Unassembled WGS sequence"/>
</dbReference>
<keyword evidence="1" id="KW-1133">Transmembrane helix</keyword>
<evidence type="ECO:0000256" key="1">
    <source>
        <dbReference type="SAM" id="Phobius"/>
    </source>
</evidence>
<sequence length="82" mass="8800">MDVRHDQAEATSRTAAWCFAVVGLGGCLCGAVARYIAGTIKGPYNNHGITLEVQSQFTPQQPRRVPHALRVSPCQCSGNLCN</sequence>
<feature type="transmembrane region" description="Helical" evidence="1">
    <location>
        <begin position="14"/>
        <end position="37"/>
    </location>
</feature>
<proteinExistence type="predicted"/>
<keyword evidence="1" id="KW-0472">Membrane</keyword>
<accession>A0AA40D8I2</accession>
<keyword evidence="3" id="KW-1185">Reference proteome</keyword>
<dbReference type="AlphaFoldDB" id="A0AA40D8I2"/>
<dbReference type="EMBL" id="JAULSY010000076">
    <property type="protein sequence ID" value="KAK0667184.1"/>
    <property type="molecule type" value="Genomic_DNA"/>
</dbReference>
<name>A0AA40D8I2_9PEZI</name>
<evidence type="ECO:0000313" key="2">
    <source>
        <dbReference type="EMBL" id="KAK0667184.1"/>
    </source>
</evidence>